<dbReference type="AlphaFoldDB" id="A0A0H2VI50"/>
<dbReference type="HOGENOM" id="CLU_1395551_0_0_9"/>
<proteinExistence type="predicted"/>
<keyword evidence="1" id="KW-0472">Membrane</keyword>
<dbReference type="KEGG" id="sep:SE_2152"/>
<gene>
    <name evidence="3" type="ordered locus">SE_2152</name>
</gene>
<dbReference type="RefSeq" id="WP_001830659.1">
    <property type="nucleotide sequence ID" value="NC_004461.1"/>
</dbReference>
<evidence type="ECO:0000256" key="1">
    <source>
        <dbReference type="SAM" id="Phobius"/>
    </source>
</evidence>
<feature type="transmembrane region" description="Helical" evidence="1">
    <location>
        <begin position="169"/>
        <end position="188"/>
    </location>
</feature>
<evidence type="ECO:0008006" key="5">
    <source>
        <dbReference type="Google" id="ProtNLM"/>
    </source>
</evidence>
<dbReference type="GeneID" id="50017771"/>
<dbReference type="OrthoDB" id="2406776at2"/>
<feature type="chain" id="PRO_5030007295" description="Cell surface protein" evidence="2">
    <location>
        <begin position="29"/>
        <end position="196"/>
    </location>
</feature>
<sequence>MKKISLIATTVLTGLLLFPSVNDTTTHAAEVTSHDAQAVAIQAMKNSGGNPDLQNFKKVKDKGDYFTIDINNKSGAGVGTYKVYKNGVVLYKSGNYGEYSQLNTRQCYVAQDIATTSSQVKRHSTQQTQAVDSTRELNSYYVGQVQSSDLPQQSSSDMLPNTGMKDKNFNTNGIISLFLLTAGFITLYHQPLRKMS</sequence>
<evidence type="ECO:0000313" key="4">
    <source>
        <dbReference type="Proteomes" id="UP000001411"/>
    </source>
</evidence>
<dbReference type="eggNOG" id="ENOG503057F">
    <property type="taxonomic scope" value="Bacteria"/>
</dbReference>
<name>A0A0H2VI50_STAES</name>
<keyword evidence="1" id="KW-1133">Transmembrane helix</keyword>
<accession>A0A0H2VI50</accession>
<organism evidence="3 4">
    <name type="scientific">Staphylococcus epidermidis (strain ATCC 12228 / FDA PCI 1200)</name>
    <dbReference type="NCBI Taxonomy" id="176280"/>
    <lineage>
        <taxon>Bacteria</taxon>
        <taxon>Bacillati</taxon>
        <taxon>Bacillota</taxon>
        <taxon>Bacilli</taxon>
        <taxon>Bacillales</taxon>
        <taxon>Staphylococcaceae</taxon>
        <taxon>Staphylococcus</taxon>
    </lineage>
</organism>
<evidence type="ECO:0000313" key="3">
    <source>
        <dbReference type="EMBL" id="AAO05794.1"/>
    </source>
</evidence>
<reference evidence="3 4" key="1">
    <citation type="journal article" date="2003" name="Mol. Microbiol.">
        <title>Genome-based analysis of virulence genes in a non-biofilm-forming Staphylococcus epidermidis strain (ATCC 12228).</title>
        <authorList>
            <person name="Zhang Y.Q."/>
            <person name="Ren S.X."/>
            <person name="Li H.L."/>
            <person name="Wang Y.X."/>
            <person name="Fu G."/>
            <person name="Yang J."/>
            <person name="Qin Z.Q."/>
            <person name="Miao Y.G."/>
            <person name="Wang W.Y."/>
            <person name="Chen R.S."/>
            <person name="Shen Y."/>
            <person name="Chen Z."/>
            <person name="Yuan Z.H."/>
            <person name="Zhao G.P."/>
            <person name="Qu D."/>
            <person name="Danchin A."/>
            <person name="Wen Y.M."/>
        </authorList>
    </citation>
    <scope>NUCLEOTIDE SEQUENCE [LARGE SCALE GENOMIC DNA]</scope>
    <source>
        <strain evidence="4">ATCC 12228 / FDA PCI 1200</strain>
    </source>
</reference>
<feature type="signal peptide" evidence="2">
    <location>
        <begin position="1"/>
        <end position="28"/>
    </location>
</feature>
<dbReference type="EMBL" id="AE015929">
    <property type="protein sequence ID" value="AAO05794.1"/>
    <property type="molecule type" value="Genomic_DNA"/>
</dbReference>
<evidence type="ECO:0000256" key="2">
    <source>
        <dbReference type="SAM" id="SignalP"/>
    </source>
</evidence>
<dbReference type="PATRIC" id="fig|176280.10.peg.2103"/>
<dbReference type="Proteomes" id="UP000001411">
    <property type="component" value="Chromosome"/>
</dbReference>
<protein>
    <recommendedName>
        <fullName evidence="5">Cell surface protein</fullName>
    </recommendedName>
</protein>
<keyword evidence="2" id="KW-0732">Signal</keyword>
<keyword evidence="1" id="KW-0812">Transmembrane</keyword>